<keyword evidence="3" id="KW-0520">NAD</keyword>
<keyword evidence="5" id="KW-1185">Reference proteome</keyword>
<comment type="caution">
    <text evidence="4">The sequence shown here is derived from an EMBL/GenBank/DDBJ whole genome shotgun (WGS) entry which is preliminary data.</text>
</comment>
<evidence type="ECO:0000313" key="5">
    <source>
        <dbReference type="Proteomes" id="UP000517694"/>
    </source>
</evidence>
<dbReference type="NCBIfam" id="TIGR03971">
    <property type="entry name" value="SDR_subfam_1"/>
    <property type="match status" value="1"/>
</dbReference>
<evidence type="ECO:0000256" key="3">
    <source>
        <dbReference type="ARBA" id="ARBA00023027"/>
    </source>
</evidence>
<dbReference type="PANTHER" id="PTHR43180:SF66">
    <property type="entry name" value="SHORT-CHAIN DEHYDROGENASE_REDUCTASE FAMILY PROTEIN"/>
    <property type="match status" value="1"/>
</dbReference>
<proteinExistence type="inferred from homology"/>
<sequence>MMGRVEGKVALVTGAARGQGRSHAVRLAQEGADIIAVDIAAQIDTVPYSMSTPAELAETVAQVQATGRRIVASRTDVRDLAALTAEVDRAVNELGGLDVVVANAGISPLGKQPAAVFLDVVQVNLNGVVNTLSASVPHLTAGGSVIVTGSVAGLRLGRAESDQSGTGPGGAGYGFAKRTVSSLVHSLARELGREGIRVNAVHPTNTATPMLLNEMMYGVFTGGAPHSTLADAEPAMRGMHVLDTAMVQPEDISAAVLFLASDEARMVTGQQLKVDAGCLVLEPYSGV</sequence>
<dbReference type="GO" id="GO:0016491">
    <property type="term" value="F:oxidoreductase activity"/>
    <property type="evidence" value="ECO:0007669"/>
    <property type="project" value="UniProtKB-KW"/>
</dbReference>
<dbReference type="InterPro" id="IPR036291">
    <property type="entry name" value="NAD(P)-bd_dom_sf"/>
</dbReference>
<dbReference type="EMBL" id="JACMHY010000002">
    <property type="protein sequence ID" value="MBC2864942.1"/>
    <property type="molecule type" value="Genomic_DNA"/>
</dbReference>
<reference evidence="4 5" key="1">
    <citation type="submission" date="2020-08" db="EMBL/GenBank/DDBJ databases">
        <title>Whole-Genome Sequence of French Clinical Streptomyces mexicanus Strain Q0842.</title>
        <authorList>
            <person name="Boxberger M."/>
            <person name="La Scola B."/>
        </authorList>
    </citation>
    <scope>NUCLEOTIDE SEQUENCE [LARGE SCALE GENOMIC DNA]</scope>
    <source>
        <strain evidence="4 5">Marseille-Q0842</strain>
    </source>
</reference>
<dbReference type="InterPro" id="IPR002347">
    <property type="entry name" value="SDR_fam"/>
</dbReference>
<gene>
    <name evidence="4" type="ORF">H1R13_08000</name>
</gene>
<dbReference type="FunFam" id="3.40.50.720:FF:000084">
    <property type="entry name" value="Short-chain dehydrogenase reductase"/>
    <property type="match status" value="1"/>
</dbReference>
<dbReference type="SUPFAM" id="SSF51735">
    <property type="entry name" value="NAD(P)-binding Rossmann-fold domains"/>
    <property type="match status" value="1"/>
</dbReference>
<dbReference type="AlphaFoldDB" id="A0A7X1HXE7"/>
<dbReference type="Gene3D" id="3.40.50.720">
    <property type="entry name" value="NAD(P)-binding Rossmann-like Domain"/>
    <property type="match status" value="1"/>
</dbReference>
<dbReference type="PRINTS" id="PR00081">
    <property type="entry name" value="GDHRDH"/>
</dbReference>
<keyword evidence="2" id="KW-0560">Oxidoreductase</keyword>
<organism evidence="4 5">
    <name type="scientific">Streptomyces mexicanus</name>
    <dbReference type="NCBI Taxonomy" id="178566"/>
    <lineage>
        <taxon>Bacteria</taxon>
        <taxon>Bacillati</taxon>
        <taxon>Actinomycetota</taxon>
        <taxon>Actinomycetes</taxon>
        <taxon>Kitasatosporales</taxon>
        <taxon>Streptomycetaceae</taxon>
        <taxon>Streptomyces</taxon>
    </lineage>
</organism>
<evidence type="ECO:0000256" key="2">
    <source>
        <dbReference type="ARBA" id="ARBA00023002"/>
    </source>
</evidence>
<evidence type="ECO:0000256" key="1">
    <source>
        <dbReference type="ARBA" id="ARBA00006484"/>
    </source>
</evidence>
<evidence type="ECO:0000313" key="4">
    <source>
        <dbReference type="EMBL" id="MBC2864942.1"/>
    </source>
</evidence>
<comment type="similarity">
    <text evidence="1">Belongs to the short-chain dehydrogenases/reductases (SDR) family.</text>
</comment>
<protein>
    <submittedName>
        <fullName evidence="4">Mycofactocin-coupled SDR family oxidoreductase</fullName>
    </submittedName>
</protein>
<dbReference type="CDD" id="cd05233">
    <property type="entry name" value="SDR_c"/>
    <property type="match status" value="1"/>
</dbReference>
<dbReference type="PANTHER" id="PTHR43180">
    <property type="entry name" value="3-OXOACYL-(ACYL-CARRIER-PROTEIN) REDUCTASE (AFU_ORTHOLOGUE AFUA_6G11210)"/>
    <property type="match status" value="1"/>
</dbReference>
<accession>A0A7X1HXE7</accession>
<name>A0A7X1HXE7_9ACTN</name>
<dbReference type="InterPro" id="IPR023985">
    <property type="entry name" value="SDR_subfam_1"/>
</dbReference>
<dbReference type="PRINTS" id="PR00080">
    <property type="entry name" value="SDRFAMILY"/>
</dbReference>
<dbReference type="OrthoDB" id="5173603at2"/>
<dbReference type="Proteomes" id="UP000517694">
    <property type="component" value="Unassembled WGS sequence"/>
</dbReference>
<dbReference type="Pfam" id="PF13561">
    <property type="entry name" value="adh_short_C2"/>
    <property type="match status" value="1"/>
</dbReference>